<evidence type="ECO:0000313" key="2">
    <source>
        <dbReference type="Proteomes" id="UP000831701"/>
    </source>
</evidence>
<accession>A0ACB8VS23</accession>
<proteinExistence type="predicted"/>
<comment type="caution">
    <text evidence="1">The sequence shown here is derived from an EMBL/GenBank/DDBJ whole genome shotgun (WGS) entry which is preliminary data.</text>
</comment>
<keyword evidence="2" id="KW-1185">Reference proteome</keyword>
<dbReference type="EMBL" id="CM041549">
    <property type="protein sequence ID" value="KAI3357323.1"/>
    <property type="molecule type" value="Genomic_DNA"/>
</dbReference>
<organism evidence="1 2">
    <name type="scientific">Scortum barcoo</name>
    <name type="common">barcoo grunter</name>
    <dbReference type="NCBI Taxonomy" id="214431"/>
    <lineage>
        <taxon>Eukaryota</taxon>
        <taxon>Metazoa</taxon>
        <taxon>Chordata</taxon>
        <taxon>Craniata</taxon>
        <taxon>Vertebrata</taxon>
        <taxon>Euteleostomi</taxon>
        <taxon>Actinopterygii</taxon>
        <taxon>Neopterygii</taxon>
        <taxon>Teleostei</taxon>
        <taxon>Neoteleostei</taxon>
        <taxon>Acanthomorphata</taxon>
        <taxon>Eupercaria</taxon>
        <taxon>Centrarchiformes</taxon>
        <taxon>Terapontoidei</taxon>
        <taxon>Terapontidae</taxon>
        <taxon>Scortum</taxon>
    </lineage>
</organism>
<name>A0ACB8VS23_9TELE</name>
<evidence type="ECO:0000313" key="1">
    <source>
        <dbReference type="EMBL" id="KAI3357323.1"/>
    </source>
</evidence>
<reference evidence="1" key="1">
    <citation type="submission" date="2022-04" db="EMBL/GenBank/DDBJ databases">
        <title>Jade perch genome.</title>
        <authorList>
            <person name="Chao B."/>
        </authorList>
    </citation>
    <scope>NUCLEOTIDE SEQUENCE</scope>
    <source>
        <strain evidence="1">CB-2022</strain>
    </source>
</reference>
<sequence length="431" mass="47030">MWDRKMASTEQSDPPTQPGLSPGDDAAAPPREALITTAVKFLQNPKVRHSPLATRKAFLKKKGLTNDEVELAIQRSGSTEEVLPLSPVGPPHPLHATHLAPVPHSPAGYRWRDYGALTIIMVGIAFGFHQLYKKYILPLIMGSREDKKHLQRMESNIAAMSGTLTQTVSQLQQTLGSVQELLIQQQQRIQELSQELAAAEVATTSSVPEPLTYHNKVARISVISVKSLRFYLFFSAVVLQALSSTNRVLDNQTVGELKAEIVSLKGLLLSRRQFPSTPTIPKIPSWQIPLKPPSASGSPSVNHTNSSSDISPVSNESANSSPIRDGHHSPQDALGGPDGAHNINGDAGTLGLGTTLPLDLKDQVRMEVQGEEEKKEEEEDDVSHVEEEEGEEEEDGLSMQTEDRRGGDGQINEQVDKLRRPEGASNESEVD</sequence>
<gene>
    <name evidence="1" type="ORF">L3Q82_015775</name>
</gene>
<protein>
    <submittedName>
        <fullName evidence="1">Uncharacterized protein</fullName>
    </submittedName>
</protein>
<dbReference type="Proteomes" id="UP000831701">
    <property type="component" value="Chromosome 19"/>
</dbReference>